<dbReference type="GO" id="GO:0070736">
    <property type="term" value="F:protein-glycine ligase activity, initiating"/>
    <property type="evidence" value="ECO:0007669"/>
    <property type="project" value="TreeGrafter"/>
</dbReference>
<keyword evidence="3" id="KW-0436">Ligase</keyword>
<name>A0AAV2TFJ0_CALDB</name>
<reference evidence="10" key="1">
    <citation type="submission" date="2024-06" db="EMBL/GenBank/DDBJ databases">
        <authorList>
            <person name="Liu X."/>
            <person name="Lenzi L."/>
            <person name="Haldenby T S."/>
            <person name="Uol C."/>
        </authorList>
    </citation>
    <scope>NUCLEOTIDE SEQUENCE</scope>
</reference>
<dbReference type="GO" id="GO:0003341">
    <property type="term" value="P:cilium movement"/>
    <property type="evidence" value="ECO:0007669"/>
    <property type="project" value="TreeGrafter"/>
</dbReference>
<dbReference type="PANTHER" id="PTHR45870:SF2">
    <property type="entry name" value="TUBULIN MONOGLYCYLASE TTLL3"/>
    <property type="match status" value="1"/>
</dbReference>
<comment type="subcellular location">
    <subcellularLocation>
        <location evidence="1">Cytoplasm</location>
        <location evidence="1">Cytoskeleton</location>
    </subcellularLocation>
</comment>
<accession>A0AAV2TFJ0</accession>
<evidence type="ECO:0000256" key="7">
    <source>
        <dbReference type="PROSITE-ProRule" id="PRU00409"/>
    </source>
</evidence>
<dbReference type="FunFam" id="3.30.470.20:FF:000032">
    <property type="entry name" value="tubulin monoglycylase TTLL3 isoform X2"/>
    <property type="match status" value="1"/>
</dbReference>
<feature type="region of interest" description="Disordered" evidence="8">
    <location>
        <begin position="1082"/>
        <end position="1141"/>
    </location>
</feature>
<feature type="compositionally biased region" description="Acidic residues" evidence="8">
    <location>
        <begin position="303"/>
        <end position="318"/>
    </location>
</feature>
<feature type="compositionally biased region" description="Basic and acidic residues" evidence="8">
    <location>
        <begin position="996"/>
        <end position="1008"/>
    </location>
</feature>
<dbReference type="GO" id="GO:0005524">
    <property type="term" value="F:ATP binding"/>
    <property type="evidence" value="ECO:0007669"/>
    <property type="project" value="UniProtKB-UniRule"/>
</dbReference>
<dbReference type="GO" id="GO:0046872">
    <property type="term" value="F:metal ion binding"/>
    <property type="evidence" value="ECO:0007669"/>
    <property type="project" value="InterPro"/>
</dbReference>
<feature type="domain" description="ATP-grasp" evidence="9">
    <location>
        <begin position="788"/>
        <end position="836"/>
    </location>
</feature>
<keyword evidence="4 7" id="KW-0547">Nucleotide-binding</keyword>
<dbReference type="InterPro" id="IPR011761">
    <property type="entry name" value="ATP-grasp"/>
</dbReference>
<dbReference type="PROSITE" id="PS50975">
    <property type="entry name" value="ATP_GRASP"/>
    <property type="match status" value="1"/>
</dbReference>
<dbReference type="Gene3D" id="3.30.470.20">
    <property type="entry name" value="ATP-grasp fold, B domain"/>
    <property type="match status" value="1"/>
</dbReference>
<dbReference type="EMBL" id="CAXLJL010000267">
    <property type="protein sequence ID" value="CAL5135651.1"/>
    <property type="molecule type" value="Genomic_DNA"/>
</dbReference>
<sequence length="1510" mass="170478">MRILFRRKFVPPFARKTALSEAVSDELFTETSLSAGSEAEQLNSIGQVTANSVTYDPPTRELSFSSYNVGKEFEAAIKEHEFSENDSLNSNNLNSEPQCTPQIAVGTIEGPSVDELNSTKDSETISASIQVSGKAAGDCRMLDSISLVDENDISSYPLFLPRGNIRSLPPPRISLRDGELEMTDSKVSLRRFHSMREDSTLNSVNSPGTQEKADTGLINKTLLKQAKQEADEAIRNRKVFAILGPYQQVRRALRRRGWVEKFYSTTSPTRKPKDSNHTNGEMGHKRLPLSRDHEKPTDAIQGDLEDPLPADLDDEDSENGPFVPASVDGPKIPPWEERDGYYGLMSRMMRSVVPNFIWSLRKNQVDFRFLRKDQIVNHHCRAPFTTKVGLCRNLHQVRWVDDIDASAFFPRCYVLTDEDDKQAFVDDFRLTACISLLKLITIFYREDLNKPASPRRPENPNPDQNFCSPRVGRQARSRPNSARPCTPELSGSLSDLSNDDGFSSKRMHNAKSSTPLFYVPPVGREDSPDTLPSIILDMAIARCDSFLRFKYHKDIDQPVSDISDKGWPWENFLGWLYKVSGNITLLSGMSSYARTCRKMCMKIKKFCPQFYLDGTRNIWIVKPGAKSRGRGIACYNRLEDMLRLTQNHTFAGDCRFVVQKYVETPLLIYNTKFDVRQWFLVTDWAPLTVWWYRDCYLRFCSQRFTLDSFSEAVHLSNNSIQYKYTNGPRSEKLPDENMWTIDKFKEWLKEQGHPTIWEEKLLVDMKRAIINALLCAQDDIEIRKNCFGLYGADFLFTEDYNVWLIEINASPCMAPSTSVTAKLTANVLEDTLKVVLDRRSDRNCDVGRYDMIYRQVMSGAPQYTGMELRVEGVQIHQPVIEGRGIAKQQSCQPEDAQPSLFISKANHHQSRNPFTKHSSSPRPNPGGRRRESASADSRPGSKVSCASARSVSRLGNPNLPGIKVKQLKTDGSSRSRRRTPPRHEVRSTETQSKPTKITEVKGSAEKPVDNFTQAEKSVLKKERHSAPQEQLETNVDPSTLEVLSETNSMETKCTFSISTDMVVNKCAIKSSQVEEHVMKPVRVRNTEMKGKNRTKSGRVSPPKISKCPSRPTSRARRRTPEPRQFSPDPIHRPRSSNLPGPRGILRFGQLSSCLDVSVTPRVASARDQRTPIPLILSPLTERSQPKHLVKHVPMESRAKSVKNGVRQSLTVSDSIADPVEKFIREHSQSASVNLPTIRPSSSHKQQKSDKQRIVNNKTLKLASVFIPHHKLLTADKLYRSSVGRQMVKNKNLKTKVSKRLRNRHICPTSGAKSREINHSDSAKLDTSESSEVNPNVYDEILLEAAKRVVEESAAVSRNTSRFARLQSIGEYTVLGQPILKPIPSDKEEREDKTLFHVKTGCVGDSDLNTVSTENHSDKIQALHDALRPFGLQRLGVLDYKGLSSKYGEETIDNSNKSLNPTSHLRCVLHANMSPMVNFGAVKLQTDETVKSSYRPVILRFLSNNPSQITS</sequence>
<dbReference type="GO" id="GO:0060271">
    <property type="term" value="P:cilium assembly"/>
    <property type="evidence" value="ECO:0007669"/>
    <property type="project" value="TreeGrafter"/>
</dbReference>
<keyword evidence="2" id="KW-0963">Cytoplasm</keyword>
<feature type="region of interest" description="Disordered" evidence="8">
    <location>
        <begin position="1309"/>
        <end position="1329"/>
    </location>
</feature>
<dbReference type="GO" id="GO:0015630">
    <property type="term" value="C:microtubule cytoskeleton"/>
    <property type="evidence" value="ECO:0007669"/>
    <property type="project" value="TreeGrafter"/>
</dbReference>
<evidence type="ECO:0000256" key="1">
    <source>
        <dbReference type="ARBA" id="ARBA00004245"/>
    </source>
</evidence>
<dbReference type="PANTHER" id="PTHR45870">
    <property type="entry name" value="TUBULIN MONOGLYCYLASE TTLL3"/>
    <property type="match status" value="1"/>
</dbReference>
<dbReference type="Pfam" id="PF03133">
    <property type="entry name" value="TTL"/>
    <property type="match status" value="1"/>
</dbReference>
<dbReference type="InterPro" id="IPR004344">
    <property type="entry name" value="TTL/TTLL_fam"/>
</dbReference>
<organism evidence="10 11">
    <name type="scientific">Calicophoron daubneyi</name>
    <name type="common">Rumen fluke</name>
    <name type="synonym">Paramphistomum daubneyi</name>
    <dbReference type="NCBI Taxonomy" id="300641"/>
    <lineage>
        <taxon>Eukaryota</taxon>
        <taxon>Metazoa</taxon>
        <taxon>Spiralia</taxon>
        <taxon>Lophotrochozoa</taxon>
        <taxon>Platyhelminthes</taxon>
        <taxon>Trematoda</taxon>
        <taxon>Digenea</taxon>
        <taxon>Plagiorchiida</taxon>
        <taxon>Pronocephalata</taxon>
        <taxon>Paramphistomoidea</taxon>
        <taxon>Paramphistomidae</taxon>
        <taxon>Calicophoron</taxon>
    </lineage>
</organism>
<evidence type="ECO:0000256" key="8">
    <source>
        <dbReference type="SAM" id="MobiDB-lite"/>
    </source>
</evidence>
<dbReference type="Proteomes" id="UP001497525">
    <property type="component" value="Unassembled WGS sequence"/>
</dbReference>
<feature type="region of interest" description="Disordered" evidence="8">
    <location>
        <begin position="450"/>
        <end position="494"/>
    </location>
</feature>
<evidence type="ECO:0000313" key="11">
    <source>
        <dbReference type="Proteomes" id="UP001497525"/>
    </source>
</evidence>
<evidence type="ECO:0000256" key="6">
    <source>
        <dbReference type="ARBA" id="ARBA00023212"/>
    </source>
</evidence>
<feature type="region of interest" description="Disordered" evidence="8">
    <location>
        <begin position="264"/>
        <end position="329"/>
    </location>
</feature>
<evidence type="ECO:0000256" key="3">
    <source>
        <dbReference type="ARBA" id="ARBA00022598"/>
    </source>
</evidence>
<feature type="region of interest" description="Disordered" evidence="8">
    <location>
        <begin position="907"/>
        <end position="1011"/>
    </location>
</feature>
<dbReference type="SUPFAM" id="SSF56059">
    <property type="entry name" value="Glutathione synthetase ATP-binding domain-like"/>
    <property type="match status" value="1"/>
</dbReference>
<gene>
    <name evidence="10" type="ORF">CDAUBV1_LOCUS9774</name>
</gene>
<feature type="compositionally biased region" description="Basic and acidic residues" evidence="8">
    <location>
        <begin position="1312"/>
        <end position="1326"/>
    </location>
</feature>
<evidence type="ECO:0000256" key="2">
    <source>
        <dbReference type="ARBA" id="ARBA00022490"/>
    </source>
</evidence>
<dbReference type="GO" id="GO:0005930">
    <property type="term" value="C:axoneme"/>
    <property type="evidence" value="ECO:0007669"/>
    <property type="project" value="TreeGrafter"/>
</dbReference>
<dbReference type="InterPro" id="IPR051437">
    <property type="entry name" value="TTLL_monoglycylase"/>
</dbReference>
<evidence type="ECO:0000313" key="10">
    <source>
        <dbReference type="EMBL" id="CAL5135651.1"/>
    </source>
</evidence>
<proteinExistence type="predicted"/>
<evidence type="ECO:0000259" key="9">
    <source>
        <dbReference type="PROSITE" id="PS50975"/>
    </source>
</evidence>
<evidence type="ECO:0000256" key="4">
    <source>
        <dbReference type="ARBA" id="ARBA00022741"/>
    </source>
</evidence>
<comment type="caution">
    <text evidence="10">The sequence shown here is derived from an EMBL/GenBank/DDBJ whole genome shotgun (WGS) entry which is preliminary data.</text>
</comment>
<keyword evidence="6" id="KW-0206">Cytoskeleton</keyword>
<feature type="region of interest" description="Disordered" evidence="8">
    <location>
        <begin position="1229"/>
        <end position="1252"/>
    </location>
</feature>
<dbReference type="PROSITE" id="PS51221">
    <property type="entry name" value="TTL"/>
    <property type="match status" value="1"/>
</dbReference>
<protein>
    <recommendedName>
        <fullName evidence="9">ATP-grasp domain-containing protein</fullName>
    </recommendedName>
</protein>
<evidence type="ECO:0000256" key="5">
    <source>
        <dbReference type="ARBA" id="ARBA00022840"/>
    </source>
</evidence>
<keyword evidence="5 7" id="KW-0067">ATP-binding</keyword>